<dbReference type="Pfam" id="PF00248">
    <property type="entry name" value="Aldo_ket_red"/>
    <property type="match status" value="1"/>
</dbReference>
<dbReference type="PRINTS" id="PR00069">
    <property type="entry name" value="ALDKETRDTASE"/>
</dbReference>
<keyword evidence="9" id="KW-1185">Reference proteome</keyword>
<dbReference type="PIRSF" id="PIRSF000097">
    <property type="entry name" value="AKR"/>
    <property type="match status" value="1"/>
</dbReference>
<gene>
    <name evidence="8" type="ORF">GB882_14530</name>
</gene>
<dbReference type="Gene3D" id="3.20.20.100">
    <property type="entry name" value="NADP-dependent oxidoreductase domain"/>
    <property type="match status" value="1"/>
</dbReference>
<evidence type="ECO:0000256" key="3">
    <source>
        <dbReference type="ARBA" id="ARBA00023002"/>
    </source>
</evidence>
<feature type="site" description="Lowers pKa of active site Tyr" evidence="6">
    <location>
        <position position="80"/>
    </location>
</feature>
<evidence type="ECO:0000313" key="8">
    <source>
        <dbReference type="EMBL" id="MPV89889.1"/>
    </source>
</evidence>
<evidence type="ECO:0000259" key="7">
    <source>
        <dbReference type="Pfam" id="PF00248"/>
    </source>
</evidence>
<comment type="caution">
    <text evidence="8">The sequence shown here is derived from an EMBL/GenBank/DDBJ whole genome shotgun (WGS) entry which is preliminary data.</text>
</comment>
<dbReference type="PANTHER" id="PTHR43827:SF3">
    <property type="entry name" value="NADP-DEPENDENT OXIDOREDUCTASE DOMAIN-CONTAINING PROTEIN"/>
    <property type="match status" value="1"/>
</dbReference>
<feature type="active site" description="Proton donor" evidence="4">
    <location>
        <position position="55"/>
    </location>
</feature>
<protein>
    <submittedName>
        <fullName evidence="8">Aldo/keto reductase</fullName>
    </submittedName>
</protein>
<dbReference type="GO" id="GO:0016616">
    <property type="term" value="F:oxidoreductase activity, acting on the CH-OH group of donors, NAD or NADP as acceptor"/>
    <property type="evidence" value="ECO:0007669"/>
    <property type="project" value="UniProtKB-ARBA"/>
</dbReference>
<evidence type="ECO:0000256" key="6">
    <source>
        <dbReference type="PIRSR" id="PIRSR000097-3"/>
    </source>
</evidence>
<proteinExistence type="inferred from homology"/>
<dbReference type="SUPFAM" id="SSF51430">
    <property type="entry name" value="NAD(P)-linked oxidoreductase"/>
    <property type="match status" value="1"/>
</dbReference>
<dbReference type="InterPro" id="IPR018170">
    <property type="entry name" value="Aldo/ket_reductase_CS"/>
</dbReference>
<evidence type="ECO:0000256" key="1">
    <source>
        <dbReference type="ARBA" id="ARBA00007905"/>
    </source>
</evidence>
<keyword evidence="2" id="KW-0521">NADP</keyword>
<dbReference type="PANTHER" id="PTHR43827">
    <property type="entry name" value="2,5-DIKETO-D-GLUCONIC ACID REDUCTASE"/>
    <property type="match status" value="1"/>
</dbReference>
<dbReference type="InterPro" id="IPR036812">
    <property type="entry name" value="NAD(P)_OxRdtase_dom_sf"/>
</dbReference>
<dbReference type="InterPro" id="IPR020471">
    <property type="entry name" value="AKR"/>
</dbReference>
<evidence type="ECO:0000256" key="4">
    <source>
        <dbReference type="PIRSR" id="PIRSR000097-1"/>
    </source>
</evidence>
<dbReference type="EMBL" id="WHPD01003136">
    <property type="protein sequence ID" value="MPV89889.1"/>
    <property type="molecule type" value="Genomic_DNA"/>
</dbReference>
<dbReference type="InterPro" id="IPR023210">
    <property type="entry name" value="NADP_OxRdtase_dom"/>
</dbReference>
<sequence>MSVPVPSVPLTAPGGVVEIPVLGLGTWQARGAEAYDAVRAALDAGVRHVDTATMYANERDVGRALADSGVAREELFVTTKLPPDRAGQEAATLEASLRALGLDHVDLWLVHWPPQGRARPETWERFIEAQAAGRARAIGVSNYSAAQIDELVTATGVTPAIDQIPWSLPDYDPAVVDALRSRAVVLEGYSPFKRTRMSDATLRAVADAHGVTPQQVVLRWHVQHGFVVIPKSVTPARIAQNADVFGFALTDEEMAALDGLGQTRR</sequence>
<evidence type="ECO:0000313" key="9">
    <source>
        <dbReference type="Proteomes" id="UP000429644"/>
    </source>
</evidence>
<name>A0A7J9UZ20_9MICO</name>
<dbReference type="Proteomes" id="UP000429644">
    <property type="component" value="Unassembled WGS sequence"/>
</dbReference>
<dbReference type="RefSeq" id="WP_152232658.1">
    <property type="nucleotide sequence ID" value="NZ_BAAAOT010000015.1"/>
</dbReference>
<dbReference type="PROSITE" id="PS00062">
    <property type="entry name" value="ALDOKETO_REDUCTASE_2"/>
    <property type="match status" value="1"/>
</dbReference>
<dbReference type="PROSITE" id="PS00063">
    <property type="entry name" value="ALDOKETO_REDUCTASE_3"/>
    <property type="match status" value="1"/>
</dbReference>
<evidence type="ECO:0000256" key="2">
    <source>
        <dbReference type="ARBA" id="ARBA00022857"/>
    </source>
</evidence>
<accession>A0A7J9UZ20</accession>
<dbReference type="CDD" id="cd19071">
    <property type="entry name" value="AKR_AKR1-5-like"/>
    <property type="match status" value="1"/>
</dbReference>
<comment type="similarity">
    <text evidence="1">Belongs to the aldo/keto reductase family.</text>
</comment>
<dbReference type="AlphaFoldDB" id="A0A7J9UZ20"/>
<feature type="domain" description="NADP-dependent oxidoreductase" evidence="7">
    <location>
        <begin position="22"/>
        <end position="260"/>
    </location>
</feature>
<dbReference type="OrthoDB" id="9804790at2"/>
<dbReference type="FunFam" id="3.20.20.100:FF:000002">
    <property type="entry name" value="2,5-diketo-D-gluconic acid reductase A"/>
    <property type="match status" value="1"/>
</dbReference>
<evidence type="ECO:0000256" key="5">
    <source>
        <dbReference type="PIRSR" id="PIRSR000097-2"/>
    </source>
</evidence>
<keyword evidence="3" id="KW-0560">Oxidoreductase</keyword>
<feature type="binding site" evidence="5">
    <location>
        <position position="111"/>
    </location>
    <ligand>
        <name>substrate</name>
    </ligand>
</feature>
<reference evidence="8 9" key="1">
    <citation type="submission" date="2019-10" db="EMBL/GenBank/DDBJ databases">
        <title>Georgenia wutianyii sp. nov. and Georgenia yuyongxinii sp. nov. isolated from plateau pika (Ochotona curzoniae) in the Qinghai-Tibet plateau of China.</title>
        <authorList>
            <person name="Tian Z."/>
        </authorList>
    </citation>
    <scope>NUCLEOTIDE SEQUENCE [LARGE SCALE GENOMIC DNA]</scope>
    <source>
        <strain evidence="8 9">JCM 15130</strain>
    </source>
</reference>
<organism evidence="8 9">
    <name type="scientific">Georgenia ruanii</name>
    <dbReference type="NCBI Taxonomy" id="348442"/>
    <lineage>
        <taxon>Bacteria</taxon>
        <taxon>Bacillati</taxon>
        <taxon>Actinomycetota</taxon>
        <taxon>Actinomycetes</taxon>
        <taxon>Micrococcales</taxon>
        <taxon>Bogoriellaceae</taxon>
        <taxon>Georgenia</taxon>
    </lineage>
</organism>